<proteinExistence type="predicted"/>
<dbReference type="Proteomes" id="UP000233556">
    <property type="component" value="Unassembled WGS sequence"/>
</dbReference>
<feature type="compositionally biased region" description="Basic and acidic residues" evidence="2">
    <location>
        <begin position="61"/>
        <end position="71"/>
    </location>
</feature>
<dbReference type="PANTHER" id="PTHR24200:SF14">
    <property type="entry name" value="MICROTUBULE-ASSOCIATED TUMOR SUPPRESSOR CANDIDATE 2"/>
    <property type="match status" value="1"/>
</dbReference>
<feature type="region of interest" description="Disordered" evidence="2">
    <location>
        <begin position="1"/>
        <end position="116"/>
    </location>
</feature>
<sequence length="206" mass="22807">MTNASGSSFGNEEQTTPKASAPSKDIPKGGSKSTTQVSSSIATPRRSLLPAPKTATAPAGLKKEVQKDQESNRPAVSSPKKSAVTATKLHSPGHPKQRPATPKNGFSPKPGESRDAEKQLVQRLKEKCDEQSRQLSNIRDELKKASCGFDVFAITTQHFFRQAVWNSDFIDHVWLLWLDLRQSNCGTIKCFESIYNIRRNSPDKWK</sequence>
<organism evidence="3 4">
    <name type="scientific">Limosa lapponica baueri</name>
    <dbReference type="NCBI Taxonomy" id="1758121"/>
    <lineage>
        <taxon>Eukaryota</taxon>
        <taxon>Metazoa</taxon>
        <taxon>Chordata</taxon>
        <taxon>Craniata</taxon>
        <taxon>Vertebrata</taxon>
        <taxon>Euteleostomi</taxon>
        <taxon>Archelosauria</taxon>
        <taxon>Archosauria</taxon>
        <taxon>Dinosauria</taxon>
        <taxon>Saurischia</taxon>
        <taxon>Theropoda</taxon>
        <taxon>Coelurosauria</taxon>
        <taxon>Aves</taxon>
        <taxon>Neognathae</taxon>
        <taxon>Neoaves</taxon>
        <taxon>Charadriiformes</taxon>
        <taxon>Scolopacidae</taxon>
        <taxon>Limosa</taxon>
    </lineage>
</organism>
<dbReference type="GO" id="GO:0008017">
    <property type="term" value="F:microtubule binding"/>
    <property type="evidence" value="ECO:0007669"/>
    <property type="project" value="TreeGrafter"/>
</dbReference>
<evidence type="ECO:0000256" key="1">
    <source>
        <dbReference type="ARBA" id="ARBA00023054"/>
    </source>
</evidence>
<dbReference type="EMBL" id="KZ506289">
    <property type="protein sequence ID" value="PKU40352.1"/>
    <property type="molecule type" value="Genomic_DNA"/>
</dbReference>
<name>A0A2I0U2U7_LIMLA</name>
<keyword evidence="4" id="KW-1185">Reference proteome</keyword>
<accession>A0A2I0U2U7</accession>
<feature type="compositionally biased region" description="Polar residues" evidence="2">
    <location>
        <begin position="31"/>
        <end position="42"/>
    </location>
</feature>
<dbReference type="PANTHER" id="PTHR24200">
    <property type="entry name" value="TOUCAN, ISOFORM A"/>
    <property type="match status" value="1"/>
</dbReference>
<dbReference type="AlphaFoldDB" id="A0A2I0U2U7"/>
<feature type="compositionally biased region" description="Low complexity" evidence="2">
    <location>
        <begin position="48"/>
        <end position="60"/>
    </location>
</feature>
<gene>
    <name evidence="3" type="ORF">llap_9351</name>
</gene>
<reference evidence="4" key="1">
    <citation type="submission" date="2017-11" db="EMBL/GenBank/DDBJ databases">
        <authorList>
            <person name="Lima N.C."/>
            <person name="Parody-Merino A.M."/>
            <person name="Battley P.F."/>
            <person name="Fidler A.E."/>
            <person name="Prosdocimi F."/>
        </authorList>
    </citation>
    <scope>NUCLEOTIDE SEQUENCE [LARGE SCALE GENOMIC DNA]</scope>
</reference>
<dbReference type="GO" id="GO:0005737">
    <property type="term" value="C:cytoplasm"/>
    <property type="evidence" value="ECO:0007669"/>
    <property type="project" value="TreeGrafter"/>
</dbReference>
<dbReference type="InterPro" id="IPR051293">
    <property type="entry name" value="MTUS1/CCDC69"/>
</dbReference>
<evidence type="ECO:0000313" key="4">
    <source>
        <dbReference type="Proteomes" id="UP000233556"/>
    </source>
</evidence>
<feature type="compositionally biased region" description="Polar residues" evidence="2">
    <location>
        <begin position="1"/>
        <end position="18"/>
    </location>
</feature>
<keyword evidence="1" id="KW-0175">Coiled coil</keyword>
<dbReference type="OrthoDB" id="10038993at2759"/>
<reference evidence="4" key="2">
    <citation type="submission" date="2017-12" db="EMBL/GenBank/DDBJ databases">
        <title>Genome sequence of the Bar-tailed Godwit (Limosa lapponica baueri).</title>
        <authorList>
            <person name="Lima N.C.B."/>
            <person name="Parody-Merino A.M."/>
            <person name="Battley P.F."/>
            <person name="Fidler A.E."/>
            <person name="Prosdocimi F."/>
        </authorList>
    </citation>
    <scope>NUCLEOTIDE SEQUENCE [LARGE SCALE GENOMIC DNA]</scope>
</reference>
<evidence type="ECO:0000256" key="2">
    <source>
        <dbReference type="SAM" id="MobiDB-lite"/>
    </source>
</evidence>
<dbReference type="GO" id="GO:0005634">
    <property type="term" value="C:nucleus"/>
    <property type="evidence" value="ECO:0007669"/>
    <property type="project" value="TreeGrafter"/>
</dbReference>
<protein>
    <submittedName>
        <fullName evidence="3">Microtubule-associated tumor suppressor candidate 2</fullName>
    </submittedName>
</protein>
<evidence type="ECO:0000313" key="3">
    <source>
        <dbReference type="EMBL" id="PKU40352.1"/>
    </source>
</evidence>